<dbReference type="Proteomes" id="UP000012023">
    <property type="component" value="Unassembled WGS sequence"/>
</dbReference>
<comment type="caution">
    <text evidence="1">The sequence shown here is derived from an EMBL/GenBank/DDBJ whole genome shotgun (WGS) entry which is preliminary data.</text>
</comment>
<proteinExistence type="predicted"/>
<dbReference type="HOGENOM" id="CLU_2909372_0_0_7"/>
<dbReference type="AlphaFoldDB" id="M3PHI9"/>
<accession>M3PHI9</accession>
<evidence type="ECO:0000313" key="1">
    <source>
        <dbReference type="EMBL" id="EMH24468.1"/>
    </source>
</evidence>
<name>M3PHI9_HELPX</name>
<evidence type="ECO:0000313" key="2">
    <source>
        <dbReference type="Proteomes" id="UP000012023"/>
    </source>
</evidence>
<reference evidence="1 2" key="1">
    <citation type="submission" date="2012-11" db="EMBL/GenBank/DDBJ databases">
        <authorList>
            <person name="Weinstock G."/>
            <person name="Sodergren E."/>
            <person name="Lobos E.A."/>
            <person name="Fulton L."/>
            <person name="Fulton R."/>
            <person name="Courtney L."/>
            <person name="Fronick C."/>
            <person name="O'Laughlin M."/>
            <person name="Godfrey J."/>
            <person name="Wilson R.M."/>
            <person name="Miner T."/>
            <person name="Farmer C."/>
            <person name="Delehaunty K."/>
            <person name="Cordes M."/>
            <person name="Minx P."/>
            <person name="Tomlinson C."/>
            <person name="Chen J."/>
            <person name="Wollam A."/>
            <person name="Pepin K.H."/>
            <person name="Bhonagiri V."/>
            <person name="Zhang X."/>
            <person name="Suruliraj S."/>
            <person name="Antonio M."/>
            <person name="Secka O."/>
            <person name="Thomas J."/>
            <person name="Warren W."/>
            <person name="Mitreva M."/>
            <person name="Mardis E.R."/>
            <person name="Wilson R.K."/>
        </authorList>
    </citation>
    <scope>NUCLEOTIDE SEQUENCE [LARGE SCALE GENOMIC DNA]</scope>
    <source>
        <strain evidence="1 2">GAM260BSi</strain>
    </source>
</reference>
<organism evidence="1 2">
    <name type="scientific">Helicobacter pylori GAM260BSi</name>
    <dbReference type="NCBI Taxonomy" id="1159046"/>
    <lineage>
        <taxon>Bacteria</taxon>
        <taxon>Pseudomonadati</taxon>
        <taxon>Campylobacterota</taxon>
        <taxon>Epsilonproteobacteria</taxon>
        <taxon>Campylobacterales</taxon>
        <taxon>Helicobacteraceae</taxon>
        <taxon>Helicobacter</taxon>
    </lineage>
</organism>
<sequence length="61" mass="7112">LIKIKKTLKNLKTQWLNIFVSKESVFKTLSLNCFVSSTFQIFYIQSTVNTVVFLKKHMKGV</sequence>
<feature type="non-terminal residue" evidence="1">
    <location>
        <position position="1"/>
    </location>
</feature>
<dbReference type="EMBL" id="APDV01000029">
    <property type="protein sequence ID" value="EMH24468.1"/>
    <property type="molecule type" value="Genomic_DNA"/>
</dbReference>
<gene>
    <name evidence="1" type="ORF">HMPREF1418_00574</name>
</gene>
<protein>
    <submittedName>
        <fullName evidence="1">Uncharacterized protein</fullName>
    </submittedName>
</protein>